<feature type="chain" id="PRO_5040266150" description="Armadillo-like helical domain-containing protein" evidence="5">
    <location>
        <begin position="22"/>
        <end position="756"/>
    </location>
</feature>
<evidence type="ECO:0000256" key="1">
    <source>
        <dbReference type="ARBA" id="ARBA00004370"/>
    </source>
</evidence>
<dbReference type="InterPro" id="IPR039868">
    <property type="entry name" value="ARMD3-like"/>
</dbReference>
<dbReference type="PANTHER" id="PTHR13608:SF3">
    <property type="entry name" value="ARMADILLO-LIKE HELICAL DOMAIN-CONTAINING PROTEIN 3"/>
    <property type="match status" value="1"/>
</dbReference>
<evidence type="ECO:0000256" key="2">
    <source>
        <dbReference type="ARBA" id="ARBA00022692"/>
    </source>
</evidence>
<name>A0A9Q3CU90_9BASI</name>
<proteinExistence type="predicted"/>
<comment type="caution">
    <text evidence="7">The sequence shown here is derived from an EMBL/GenBank/DDBJ whole genome shotgun (WGS) entry which is preliminary data.</text>
</comment>
<evidence type="ECO:0000256" key="3">
    <source>
        <dbReference type="ARBA" id="ARBA00022989"/>
    </source>
</evidence>
<keyword evidence="5" id="KW-0732">Signal</keyword>
<evidence type="ECO:0000313" key="7">
    <source>
        <dbReference type="EMBL" id="MBW0489600.1"/>
    </source>
</evidence>
<evidence type="ECO:0000256" key="4">
    <source>
        <dbReference type="ARBA" id="ARBA00023136"/>
    </source>
</evidence>
<reference evidence="7" key="1">
    <citation type="submission" date="2021-03" db="EMBL/GenBank/DDBJ databases">
        <title>Draft genome sequence of rust myrtle Austropuccinia psidii MF-1, a brazilian biotype.</title>
        <authorList>
            <person name="Quecine M.C."/>
            <person name="Pachon D.M.R."/>
            <person name="Bonatelli M.L."/>
            <person name="Correr F.H."/>
            <person name="Franceschini L.M."/>
            <person name="Leite T.F."/>
            <person name="Margarido G.R.A."/>
            <person name="Almeida C.A."/>
            <person name="Ferrarezi J.A."/>
            <person name="Labate C.A."/>
        </authorList>
    </citation>
    <scope>NUCLEOTIDE SEQUENCE</scope>
    <source>
        <strain evidence="7">MF-1</strain>
    </source>
</reference>
<dbReference type="Proteomes" id="UP000765509">
    <property type="component" value="Unassembled WGS sequence"/>
</dbReference>
<feature type="signal peptide" evidence="5">
    <location>
        <begin position="1"/>
        <end position="21"/>
    </location>
</feature>
<comment type="subcellular location">
    <subcellularLocation>
        <location evidence="1">Membrane</location>
    </subcellularLocation>
</comment>
<dbReference type="EMBL" id="AVOT02010157">
    <property type="protein sequence ID" value="MBW0489600.1"/>
    <property type="molecule type" value="Genomic_DNA"/>
</dbReference>
<protein>
    <recommendedName>
        <fullName evidence="6">Armadillo-like helical domain-containing protein</fullName>
    </recommendedName>
</protein>
<dbReference type="OrthoDB" id="2012278at2759"/>
<keyword evidence="2" id="KW-0812">Transmembrane</keyword>
<keyword evidence="3" id="KW-1133">Transmembrane helix</keyword>
<dbReference type="InterPro" id="IPR013636">
    <property type="entry name" value="ARMH3_C"/>
</dbReference>
<sequence>MEHLLSGVANLLMVFIAFSLAAIQVEIYFCLENTLNDAVNLSRAKKTSTECQFIIFGWKIDCNNLFEKLALVSLITLDATIIIESKMESPSQTTTPYSTQSNQVNLPSNRTPKWYACIDQILDSSAEPIPFESRERFYLDLFCLKLDKNYLSKKLDELKVADLLNIYQQNLSDFIGYGIKCLKNSVETKSNVHHQMGIPQIERRDQQQDAEIIQDELEEMDEIRLPNALETLSVIFRKLIKKDGFENFSVDVIRLTAGSIENSDQVFSDFVAGIDQILADHTYSLKIRHRTLQLALSVVSGINQASINAYFLRRDLFNTIASLIANPQTISLTFDSVLLLGLLANFKRFDSRNPYLLRMEDYVDEQAMERIIALTVLALDDLKEAYMNLKTDSNQSLIGQVTTSVMNVFVGTISPRAKSAHPASHAFDSHPGRPIAILLPLYDLLRSNSIFFNLLISNQSFWQTFLSFSSFLLCHASANSRAELYGRLILVILTYFAEEEGATICGKVDFKITVNFCRQRQPPLGSKSDLARAPIASILDCVTLYLRHNLQRKLKIDCHLVCLRLVHQLLFCLQTNRVRLVEFEWRELWQALFLLGSRVGGRNNDFKDLEKIDRLAQQILDVLSFIAIWNETLFLDRSTTAAFFFEILRAEHTVKRLITVAGVGPDSVGSSAGASTIEAAKNLETVTSKTKWMVESCGLKCAEDGLETIEKRLDEIGMIDSASLESNLRKYSENERNEDLRKFINVVADDVFHLML</sequence>
<feature type="domain" description="Armadillo-like helical" evidence="6">
    <location>
        <begin position="529"/>
        <end position="755"/>
    </location>
</feature>
<accession>A0A9Q3CU90</accession>
<keyword evidence="8" id="KW-1185">Reference proteome</keyword>
<dbReference type="GO" id="GO:0005829">
    <property type="term" value="C:cytosol"/>
    <property type="evidence" value="ECO:0007669"/>
    <property type="project" value="TreeGrafter"/>
</dbReference>
<dbReference type="SMART" id="SM01158">
    <property type="entry name" value="DUF1741"/>
    <property type="match status" value="1"/>
</dbReference>
<dbReference type="AlphaFoldDB" id="A0A9Q3CU90"/>
<dbReference type="PANTHER" id="PTHR13608">
    <property type="entry name" value="ARMADILLO-LIKE HELICAL DOMAIN-CONTAINING PROTEIN 3"/>
    <property type="match status" value="1"/>
</dbReference>
<dbReference type="GO" id="GO:0016020">
    <property type="term" value="C:membrane"/>
    <property type="evidence" value="ECO:0007669"/>
    <property type="project" value="UniProtKB-SubCell"/>
</dbReference>
<dbReference type="Pfam" id="PF08427">
    <property type="entry name" value="ARMH3_C"/>
    <property type="match status" value="1"/>
</dbReference>
<keyword evidence="4" id="KW-0472">Membrane</keyword>
<gene>
    <name evidence="7" type="ORF">O181_029315</name>
</gene>
<evidence type="ECO:0000259" key="6">
    <source>
        <dbReference type="SMART" id="SM01158"/>
    </source>
</evidence>
<organism evidence="7 8">
    <name type="scientific">Austropuccinia psidii MF-1</name>
    <dbReference type="NCBI Taxonomy" id="1389203"/>
    <lineage>
        <taxon>Eukaryota</taxon>
        <taxon>Fungi</taxon>
        <taxon>Dikarya</taxon>
        <taxon>Basidiomycota</taxon>
        <taxon>Pucciniomycotina</taxon>
        <taxon>Pucciniomycetes</taxon>
        <taxon>Pucciniales</taxon>
        <taxon>Sphaerophragmiaceae</taxon>
        <taxon>Austropuccinia</taxon>
    </lineage>
</organism>
<evidence type="ECO:0000313" key="8">
    <source>
        <dbReference type="Proteomes" id="UP000765509"/>
    </source>
</evidence>
<evidence type="ECO:0000256" key="5">
    <source>
        <dbReference type="SAM" id="SignalP"/>
    </source>
</evidence>